<sequence length="1219" mass="134138">MTFFHCVNCVILTYAPFVVYYQASGLKRENHFGLLMKSALGFIISSIVKMLLTATLASVDMDSQMSLLNELLYSFTYLIDAMALAYLIDLEKFETLSRVELVALGWSAAEEVASKLMPLLVYSRSPEVDYKWIQFSLDASCDLIFNLSFSLATWMALCANNKLAPTRKEFGFLGLHIVLAGLLSYLKSMDLLSGWLYILVHFMSSLALRFVGKNVFGTNELAKEKPTPMWKLVLEQFDDYLIKILLFSAAFSFTLAIFQNNGEGITAFVEPFVIILILVINAIIGVWQENNAANALKALKEMQSENARCLRDGKLNHDLPASHLVPGDIIQIQVGDKVPADCRLLKLKTTTLRVEESALTGESKTIMKNPDVILSEECGPAEMTNMVFAGTMITNGYATALVTRTGMETEIGKIQQAVMEAKEEEEKTPLGQKIDQFGELLGKVIMGICVVVWVMNFKHFTDEEYGGFVKGCIYYLKVAVALGVAAIPEGLPAVITLCLSLGTRSMARRNCIVRKLPSVETLGCTTVICSDKTGTLTTNEMCVVTLLSLDKDGRAVAHAVEGISYNPEGRIEGIDRYDLKDVGLCNIAKVCALCSDSSVEYDDAKMKYRAVGEPTEAALKIVVEKLGLPASANVDAHAVSTLRKNPATRCSVATRYWCDRYETLATLEFTRTRKSMSVICAPKVDGVAAKGHNVLFVKGAPENVIARCTSVCTENGTILPLSEELRRHYETVITQLSAKALRCLVMAGKLELGALADYDGPKHPAHKQLVDINNFEAIEQGLTLFGICGIKDPARPEVRASIEQCRAAGIRVFMITGDNQTTAETIARDVGIFDADEDISKKSYLARQFMQLSQEEQLRVLRGSGGRVFSRSEPVHKKQLISLLKQMGEITAMTGDGVNDAPALQQADIGVAMGIAGTEVAKEASDMILTDDNFSTIVAAIEEGRSIYQNMKAFIRYLISSNIGEVASIFFTAMLGIPEGLSPVQLLWVNLVTDGPPATALGFNPPEPDIMQKPPRDKDEGLITPWVFFRYMVIGLYVGFATVGIFVYWYVLDAAATDGHPLVTLTQLMNHSKCPAWTDFSLGAWADRFAAPCDYFEKGKVTASTLSLTVLVAIEMMNSLNALSEDCSLLVVPPHKNMYLVGAIAASFLAHFMILYIPPLATVFSVAPLTWREWKLVLMFSFPVILIDEVLKLVGRTMNEKKLREKKHEMESEPLLGVK</sequence>
<feature type="transmembrane region" description="Helical" evidence="15">
    <location>
        <begin position="954"/>
        <end position="977"/>
    </location>
</feature>
<dbReference type="SUPFAM" id="SSF81653">
    <property type="entry name" value="Calcium ATPase, transduction domain A"/>
    <property type="match status" value="1"/>
</dbReference>
<feature type="transmembrane region" description="Helical" evidence="15">
    <location>
        <begin position="240"/>
        <end position="259"/>
    </location>
</feature>
<feature type="transmembrane region" description="Helical" evidence="15">
    <location>
        <begin position="71"/>
        <end position="88"/>
    </location>
</feature>
<dbReference type="FunFam" id="1.20.1110.10:FF:000027">
    <property type="entry name" value="Calcium-transporting ATPase, putative"/>
    <property type="match status" value="1"/>
</dbReference>
<organism evidence="19 20">
    <name type="scientific">Blastocystis sp. subtype 1 (strain ATCC 50177 / NandII)</name>
    <dbReference type="NCBI Taxonomy" id="478820"/>
    <lineage>
        <taxon>Eukaryota</taxon>
        <taxon>Sar</taxon>
        <taxon>Stramenopiles</taxon>
        <taxon>Bigyra</taxon>
        <taxon>Opalozoa</taxon>
        <taxon>Opalinata</taxon>
        <taxon>Blastocystidae</taxon>
        <taxon>Blastocystis</taxon>
    </lineage>
</organism>
<evidence type="ECO:0000256" key="8">
    <source>
        <dbReference type="ARBA" id="ARBA00022840"/>
    </source>
</evidence>
<dbReference type="InterPro" id="IPR001757">
    <property type="entry name" value="P_typ_ATPase"/>
</dbReference>
<dbReference type="GO" id="GO:0005388">
    <property type="term" value="F:P-type calcium transporter activity"/>
    <property type="evidence" value="ECO:0007669"/>
    <property type="project" value="UniProtKB-EC"/>
</dbReference>
<evidence type="ECO:0000256" key="7">
    <source>
        <dbReference type="ARBA" id="ARBA00022837"/>
    </source>
</evidence>
<dbReference type="Pfam" id="PF09767">
    <property type="entry name" value="DUF2053"/>
    <property type="match status" value="1"/>
</dbReference>
<dbReference type="InterPro" id="IPR023298">
    <property type="entry name" value="ATPase_P-typ_TM_dom_sf"/>
</dbReference>
<dbReference type="Pfam" id="PF00690">
    <property type="entry name" value="Cation_ATPase_N"/>
    <property type="match status" value="1"/>
</dbReference>
<dbReference type="InterPro" id="IPR008250">
    <property type="entry name" value="ATPase_P-typ_transduc_dom_A_sf"/>
</dbReference>
<evidence type="ECO:0000256" key="15">
    <source>
        <dbReference type="SAM" id="Phobius"/>
    </source>
</evidence>
<dbReference type="InterPro" id="IPR018303">
    <property type="entry name" value="ATPase_P-typ_P_site"/>
</dbReference>
<dbReference type="OrthoDB" id="3352408at2759"/>
<dbReference type="InterPro" id="IPR019164">
    <property type="entry name" value="TMEM147"/>
</dbReference>
<keyword evidence="9" id="KW-0460">Magnesium</keyword>
<dbReference type="GO" id="GO:0016020">
    <property type="term" value="C:membrane"/>
    <property type="evidence" value="ECO:0007669"/>
    <property type="project" value="UniProtKB-SubCell"/>
</dbReference>
<evidence type="ECO:0000256" key="12">
    <source>
        <dbReference type="ARBA" id="ARBA00023065"/>
    </source>
</evidence>
<evidence type="ECO:0000256" key="4">
    <source>
        <dbReference type="ARBA" id="ARBA00022568"/>
    </source>
</evidence>
<dbReference type="NCBIfam" id="TIGR01494">
    <property type="entry name" value="ATPase_P-type"/>
    <property type="match status" value="2"/>
</dbReference>
<comment type="subcellular location">
    <subcellularLocation>
        <location evidence="1">Membrane</location>
        <topology evidence="1">Multi-pass membrane protein</topology>
    </subcellularLocation>
</comment>
<feature type="transmembrane region" description="Helical" evidence="15">
    <location>
        <begin position="39"/>
        <end position="59"/>
    </location>
</feature>
<dbReference type="SFLD" id="SFLDF00027">
    <property type="entry name" value="p-type_atpase"/>
    <property type="match status" value="1"/>
</dbReference>
<dbReference type="InterPro" id="IPR044492">
    <property type="entry name" value="P_typ_ATPase_HD_dom"/>
</dbReference>
<evidence type="ECO:0000256" key="6">
    <source>
        <dbReference type="ARBA" id="ARBA00022741"/>
    </source>
</evidence>
<feature type="transmembrane region" description="Helical" evidence="15">
    <location>
        <begin position="475"/>
        <end position="499"/>
    </location>
</feature>
<name>A0A196SHD0_BLAHN</name>
<dbReference type="PANTHER" id="PTHR42861">
    <property type="entry name" value="CALCIUM-TRANSPORTING ATPASE"/>
    <property type="match status" value="1"/>
</dbReference>
<dbReference type="PROSITE" id="PS00154">
    <property type="entry name" value="ATPASE_E1_E2"/>
    <property type="match status" value="1"/>
</dbReference>
<keyword evidence="10" id="KW-1278">Translocase</keyword>
<dbReference type="GO" id="GO:0016887">
    <property type="term" value="F:ATP hydrolysis activity"/>
    <property type="evidence" value="ECO:0007669"/>
    <property type="project" value="InterPro"/>
</dbReference>
<dbReference type="Proteomes" id="UP000078348">
    <property type="component" value="Unassembled WGS sequence"/>
</dbReference>
<dbReference type="Pfam" id="PF00122">
    <property type="entry name" value="E1-E2_ATPase"/>
    <property type="match status" value="1"/>
</dbReference>
<comment type="similarity">
    <text evidence="14">Belongs to the cation transport ATPase (P-type) (TC 3.A.3) family.</text>
</comment>
<dbReference type="SFLD" id="SFLDS00003">
    <property type="entry name" value="Haloacid_Dehalogenase"/>
    <property type="match status" value="1"/>
</dbReference>
<evidence type="ECO:0000259" key="18">
    <source>
        <dbReference type="Pfam" id="PF00690"/>
    </source>
</evidence>
<evidence type="ECO:0000256" key="13">
    <source>
        <dbReference type="ARBA" id="ARBA00023136"/>
    </source>
</evidence>
<feature type="transmembrane region" description="Helical" evidence="15">
    <location>
        <begin position="192"/>
        <end position="211"/>
    </location>
</feature>
<dbReference type="AlphaFoldDB" id="A0A196SHD0"/>
<evidence type="ECO:0000256" key="1">
    <source>
        <dbReference type="ARBA" id="ARBA00004141"/>
    </source>
</evidence>
<dbReference type="Gene3D" id="1.20.1110.10">
    <property type="entry name" value="Calcium-transporting ATPase, transmembrane domain"/>
    <property type="match status" value="1"/>
</dbReference>
<feature type="domain" description="Cation-transporting P-type ATPase N-terminal" evidence="18">
    <location>
        <begin position="215"/>
        <end position="252"/>
    </location>
</feature>
<dbReference type="PRINTS" id="PR00119">
    <property type="entry name" value="CATATPASE"/>
</dbReference>
<evidence type="ECO:0000256" key="3">
    <source>
        <dbReference type="ARBA" id="ARBA00022448"/>
    </source>
</evidence>
<feature type="domain" description="P-type ATPase A" evidence="16">
    <location>
        <begin position="301"/>
        <end position="418"/>
    </location>
</feature>
<dbReference type="FunFam" id="3.40.50.1000:FF:000083">
    <property type="entry name" value="Sodium/potassium-transporting ATPase subunit alpha"/>
    <property type="match status" value="1"/>
</dbReference>
<keyword evidence="13 15" id="KW-0472">Membrane</keyword>
<dbReference type="InterPro" id="IPR059000">
    <property type="entry name" value="ATPase_P-type_domA"/>
</dbReference>
<dbReference type="Pfam" id="PF08282">
    <property type="entry name" value="Hydrolase_3"/>
    <property type="match status" value="1"/>
</dbReference>
<dbReference type="Gene3D" id="3.40.1110.10">
    <property type="entry name" value="Calcium-transporting ATPase, cytoplasmic domain N"/>
    <property type="match status" value="1"/>
</dbReference>
<dbReference type="STRING" id="478820.A0A196SHD0"/>
<evidence type="ECO:0000259" key="17">
    <source>
        <dbReference type="Pfam" id="PF00689"/>
    </source>
</evidence>
<dbReference type="PRINTS" id="PR00121">
    <property type="entry name" value="NAKATPASE"/>
</dbReference>
<proteinExistence type="inferred from homology"/>
<protein>
    <recommendedName>
        <fullName evidence="2">P-type Ca(2+) transporter</fullName>
        <ecNumber evidence="2">7.2.2.10</ecNumber>
    </recommendedName>
</protein>
<dbReference type="EC" id="7.2.2.10" evidence="2"/>
<evidence type="ECO:0000256" key="14">
    <source>
        <dbReference type="ARBA" id="ARBA00038148"/>
    </source>
</evidence>
<dbReference type="Gene3D" id="2.70.150.10">
    <property type="entry name" value="Calcium-transporting ATPase, cytoplasmic transduction domain A"/>
    <property type="match status" value="1"/>
</dbReference>
<dbReference type="InterPro" id="IPR023299">
    <property type="entry name" value="ATPase_P-typ_cyto_dom_N"/>
</dbReference>
<reference evidence="19 20" key="1">
    <citation type="submission" date="2016-05" db="EMBL/GenBank/DDBJ databases">
        <title>Nuclear genome of Blastocystis sp. subtype 1 NandII.</title>
        <authorList>
            <person name="Gentekaki E."/>
            <person name="Curtis B."/>
            <person name="Stairs C."/>
            <person name="Eme L."/>
            <person name="Herman E."/>
            <person name="Klimes V."/>
            <person name="Arias M.C."/>
            <person name="Elias M."/>
            <person name="Hilliou F."/>
            <person name="Klute M."/>
            <person name="Malik S.-B."/>
            <person name="Pightling A."/>
            <person name="Rachubinski R."/>
            <person name="Salas D."/>
            <person name="Schlacht A."/>
            <person name="Suga H."/>
            <person name="Archibald J."/>
            <person name="Ball S.G."/>
            <person name="Clark G."/>
            <person name="Dacks J."/>
            <person name="Van Der Giezen M."/>
            <person name="Tsaousis A."/>
            <person name="Roger A."/>
        </authorList>
    </citation>
    <scope>NUCLEOTIDE SEQUENCE [LARGE SCALE GENOMIC DNA]</scope>
    <source>
        <strain evidence="20">ATCC 50177 / NandII</strain>
    </source>
</reference>
<feature type="transmembrane region" description="Helical" evidence="15">
    <location>
        <begin position="1028"/>
        <end position="1051"/>
    </location>
</feature>
<feature type="transmembrane region" description="Helical" evidence="15">
    <location>
        <begin position="437"/>
        <end position="455"/>
    </location>
</feature>
<feature type="transmembrane region" description="Helical" evidence="15">
    <location>
        <begin position="170"/>
        <end position="186"/>
    </location>
</feature>
<evidence type="ECO:0000256" key="2">
    <source>
        <dbReference type="ARBA" id="ARBA00012790"/>
    </source>
</evidence>
<keyword evidence="6" id="KW-0547">Nucleotide-binding</keyword>
<dbReference type="FunFam" id="2.70.150.10:FF:000014">
    <property type="entry name" value="Calcium-transporting ATPase, putative"/>
    <property type="match status" value="1"/>
</dbReference>
<feature type="transmembrane region" description="Helical" evidence="15">
    <location>
        <begin position="1138"/>
        <end position="1157"/>
    </location>
</feature>
<keyword evidence="12" id="KW-0406">Ion transport</keyword>
<dbReference type="Gene3D" id="3.40.50.1000">
    <property type="entry name" value="HAD superfamily/HAD-like"/>
    <property type="match status" value="1"/>
</dbReference>
<dbReference type="SUPFAM" id="SSF56784">
    <property type="entry name" value="HAD-like"/>
    <property type="match status" value="1"/>
</dbReference>
<evidence type="ECO:0000256" key="5">
    <source>
        <dbReference type="ARBA" id="ARBA00022692"/>
    </source>
</evidence>
<dbReference type="InterPro" id="IPR004014">
    <property type="entry name" value="ATPase_P-typ_cation-transptr_N"/>
</dbReference>
<feature type="transmembrane region" description="Helical" evidence="15">
    <location>
        <begin position="265"/>
        <end position="287"/>
    </location>
</feature>
<dbReference type="EMBL" id="LXWW01000121">
    <property type="protein sequence ID" value="OAO15716.1"/>
    <property type="molecule type" value="Genomic_DNA"/>
</dbReference>
<evidence type="ECO:0000259" key="16">
    <source>
        <dbReference type="Pfam" id="PF00122"/>
    </source>
</evidence>
<dbReference type="InterPro" id="IPR006068">
    <property type="entry name" value="ATPase_P-typ_cation-transptr_C"/>
</dbReference>
<dbReference type="Pfam" id="PF13246">
    <property type="entry name" value="Cation_ATPase"/>
    <property type="match status" value="1"/>
</dbReference>
<dbReference type="InterPro" id="IPR023214">
    <property type="entry name" value="HAD_sf"/>
</dbReference>
<keyword evidence="20" id="KW-1185">Reference proteome</keyword>
<evidence type="ECO:0000313" key="19">
    <source>
        <dbReference type="EMBL" id="OAO15716.1"/>
    </source>
</evidence>
<dbReference type="FunFam" id="3.40.1110.10:FF:000003">
    <property type="entry name" value="Calcium-transporting ATPase"/>
    <property type="match status" value="1"/>
</dbReference>
<keyword evidence="4" id="KW-0109">Calcium transport</keyword>
<dbReference type="InterPro" id="IPR036412">
    <property type="entry name" value="HAD-like_sf"/>
</dbReference>
<gene>
    <name evidence="19" type="ORF">AV274_2566</name>
</gene>
<evidence type="ECO:0000313" key="20">
    <source>
        <dbReference type="Proteomes" id="UP000078348"/>
    </source>
</evidence>
<dbReference type="GO" id="GO:0005524">
    <property type="term" value="F:ATP binding"/>
    <property type="evidence" value="ECO:0007669"/>
    <property type="project" value="UniProtKB-KW"/>
</dbReference>
<accession>A0A196SHD0</accession>
<evidence type="ECO:0000256" key="9">
    <source>
        <dbReference type="ARBA" id="ARBA00022842"/>
    </source>
</evidence>
<keyword evidence="3" id="KW-0813">Transport</keyword>
<keyword evidence="7" id="KW-0106">Calcium</keyword>
<keyword evidence="8" id="KW-0067">ATP-binding</keyword>
<feature type="domain" description="Cation-transporting P-type ATPase C-terminal" evidence="17">
    <location>
        <begin position="980"/>
        <end position="1194"/>
    </location>
</feature>
<dbReference type="Pfam" id="PF00689">
    <property type="entry name" value="Cation_ATPase_C"/>
    <property type="match status" value="1"/>
</dbReference>
<dbReference type="FunFam" id="1.20.1110.10:FF:000037">
    <property type="entry name" value="Calcium-transporting ATPase, putative"/>
    <property type="match status" value="1"/>
</dbReference>
<comment type="caution">
    <text evidence="19">The sequence shown here is derived from an EMBL/GenBank/DDBJ whole genome shotgun (WGS) entry which is preliminary data.</text>
</comment>
<keyword evidence="11 15" id="KW-1133">Transmembrane helix</keyword>
<keyword evidence="5 15" id="KW-0812">Transmembrane</keyword>
<dbReference type="SUPFAM" id="SSF81665">
    <property type="entry name" value="Calcium ATPase, transmembrane domain M"/>
    <property type="match status" value="1"/>
</dbReference>
<evidence type="ECO:0000256" key="11">
    <source>
        <dbReference type="ARBA" id="ARBA00022989"/>
    </source>
</evidence>
<evidence type="ECO:0000256" key="10">
    <source>
        <dbReference type="ARBA" id="ARBA00022967"/>
    </source>
</evidence>
<feature type="transmembrane region" description="Helical" evidence="15">
    <location>
        <begin position="1177"/>
        <end position="1194"/>
    </location>
</feature>
<dbReference type="SFLD" id="SFLDG00002">
    <property type="entry name" value="C1.7:_P-type_atpase_like"/>
    <property type="match status" value="1"/>
</dbReference>
<dbReference type="SUPFAM" id="SSF81660">
    <property type="entry name" value="Metal cation-transporting ATPase, ATP-binding domain N"/>
    <property type="match status" value="1"/>
</dbReference>